<protein>
    <submittedName>
        <fullName evidence="2">Uncharacterized protein</fullName>
    </submittedName>
</protein>
<name>A0A9D3S481_ANGAN</name>
<evidence type="ECO:0000256" key="1">
    <source>
        <dbReference type="SAM" id="MobiDB-lite"/>
    </source>
</evidence>
<feature type="region of interest" description="Disordered" evidence="1">
    <location>
        <begin position="273"/>
        <end position="292"/>
    </location>
</feature>
<keyword evidence="3" id="KW-1185">Reference proteome</keyword>
<dbReference type="PANTHER" id="PTHR47228:SF1">
    <property type="entry name" value="SPERMATOGENESIS-ASSOCIATED PROTEIN 16"/>
    <property type="match status" value="1"/>
</dbReference>
<evidence type="ECO:0000313" key="2">
    <source>
        <dbReference type="EMBL" id="KAG5851501.1"/>
    </source>
</evidence>
<reference evidence="2" key="1">
    <citation type="submission" date="2021-01" db="EMBL/GenBank/DDBJ databases">
        <title>A chromosome-scale assembly of European eel, Anguilla anguilla.</title>
        <authorList>
            <person name="Henkel C."/>
            <person name="Jong-Raadsen S.A."/>
            <person name="Dufour S."/>
            <person name="Weltzien F.-A."/>
            <person name="Palstra A.P."/>
            <person name="Pelster B."/>
            <person name="Spaink H.P."/>
            <person name="Van Den Thillart G.E."/>
            <person name="Jansen H."/>
            <person name="Zahm M."/>
            <person name="Klopp C."/>
            <person name="Cedric C."/>
            <person name="Louis A."/>
            <person name="Berthelot C."/>
            <person name="Parey E."/>
            <person name="Roest Crollius H."/>
            <person name="Montfort J."/>
            <person name="Robinson-Rechavi M."/>
            <person name="Bucao C."/>
            <person name="Bouchez O."/>
            <person name="Gislard M."/>
            <person name="Lluch J."/>
            <person name="Milhes M."/>
            <person name="Lampietro C."/>
            <person name="Lopez Roques C."/>
            <person name="Donnadieu C."/>
            <person name="Braasch I."/>
            <person name="Desvignes T."/>
            <person name="Postlethwait J."/>
            <person name="Bobe J."/>
            <person name="Guiguen Y."/>
            <person name="Dirks R."/>
        </authorList>
    </citation>
    <scope>NUCLEOTIDE SEQUENCE</scope>
    <source>
        <strain evidence="2">Tag_6206</strain>
        <tissue evidence="2">Liver</tissue>
    </source>
</reference>
<dbReference type="GO" id="GO:0007283">
    <property type="term" value="P:spermatogenesis"/>
    <property type="evidence" value="ECO:0007669"/>
    <property type="project" value="InterPro"/>
</dbReference>
<dbReference type="InterPro" id="IPR029161">
    <property type="entry name" value="SPATA16"/>
</dbReference>
<dbReference type="PANTHER" id="PTHR47228">
    <property type="entry name" value="SPERMATOGENESIS-ASSOCIATED PROTEIN 16"/>
    <property type="match status" value="1"/>
</dbReference>
<dbReference type="Proteomes" id="UP001044222">
    <property type="component" value="Unassembled WGS sequence"/>
</dbReference>
<proteinExistence type="predicted"/>
<dbReference type="Pfam" id="PF15015">
    <property type="entry name" value="NYD-SP12_N"/>
    <property type="match status" value="1"/>
</dbReference>
<gene>
    <name evidence="2" type="ORF">ANANG_G00094090</name>
</gene>
<dbReference type="GO" id="GO:0005794">
    <property type="term" value="C:Golgi apparatus"/>
    <property type="evidence" value="ECO:0007669"/>
    <property type="project" value="InterPro"/>
</dbReference>
<evidence type="ECO:0000313" key="3">
    <source>
        <dbReference type="Proteomes" id="UP001044222"/>
    </source>
</evidence>
<dbReference type="EMBL" id="JAFIRN010000004">
    <property type="protein sequence ID" value="KAG5851501.1"/>
    <property type="molecule type" value="Genomic_DNA"/>
</dbReference>
<feature type="compositionally biased region" description="Basic residues" evidence="1">
    <location>
        <begin position="202"/>
        <end position="219"/>
    </location>
</feature>
<dbReference type="AlphaFoldDB" id="A0A9D3S481"/>
<sequence length="292" mass="32241">MQHPALSEPLLEVSVTDRTGVGWGGGIRDGWCPQTEQGGVTAPLRTNRGQARSPPRTSALKRHRIAHTSCTSPTASTAPYLWPGPLHPENERDRQVGVSAGSGLLERLQRAEYLGRLQRTTEQTLALHQALAELAVAPYLQDLSPADSQLLQSLMADSMDALEGGRTDKERVWNEMQKVGLLEELVYEQEESFLRDKAARGGQRKPKAARKPRGRKRIPPTHPPGRDDRAATEPLHPDQPSQDWSLLCRTAGFYMQACEFSFPMGCYQSVPEQHAPPESLQNASCWGHADTA</sequence>
<feature type="region of interest" description="Disordered" evidence="1">
    <location>
        <begin position="196"/>
        <end position="241"/>
    </location>
</feature>
<feature type="compositionally biased region" description="Low complexity" evidence="1">
    <location>
        <begin position="68"/>
        <end position="79"/>
    </location>
</feature>
<feature type="region of interest" description="Disordered" evidence="1">
    <location>
        <begin position="26"/>
        <end position="80"/>
    </location>
</feature>
<organism evidence="2 3">
    <name type="scientific">Anguilla anguilla</name>
    <name type="common">European freshwater eel</name>
    <name type="synonym">Muraena anguilla</name>
    <dbReference type="NCBI Taxonomy" id="7936"/>
    <lineage>
        <taxon>Eukaryota</taxon>
        <taxon>Metazoa</taxon>
        <taxon>Chordata</taxon>
        <taxon>Craniata</taxon>
        <taxon>Vertebrata</taxon>
        <taxon>Euteleostomi</taxon>
        <taxon>Actinopterygii</taxon>
        <taxon>Neopterygii</taxon>
        <taxon>Teleostei</taxon>
        <taxon>Anguilliformes</taxon>
        <taxon>Anguillidae</taxon>
        <taxon>Anguilla</taxon>
    </lineage>
</organism>
<comment type="caution">
    <text evidence="2">The sequence shown here is derived from an EMBL/GenBank/DDBJ whole genome shotgun (WGS) entry which is preliminary data.</text>
</comment>
<accession>A0A9D3S481</accession>